<gene>
    <name evidence="1" type="ORF">EJ377_17170</name>
</gene>
<organism evidence="1 2">
    <name type="scientific">Chryseobacterium arthrosphaerae</name>
    <dbReference type="NCBI Taxonomy" id="651561"/>
    <lineage>
        <taxon>Bacteria</taxon>
        <taxon>Pseudomonadati</taxon>
        <taxon>Bacteroidota</taxon>
        <taxon>Flavobacteriia</taxon>
        <taxon>Flavobacteriales</taxon>
        <taxon>Weeksellaceae</taxon>
        <taxon>Chryseobacterium group</taxon>
        <taxon>Chryseobacterium</taxon>
    </lineage>
</organism>
<evidence type="ECO:0000313" key="1">
    <source>
        <dbReference type="EMBL" id="RTZ46170.1"/>
    </source>
</evidence>
<proteinExistence type="predicted"/>
<comment type="caution">
    <text evidence="1">The sequence shown here is derived from an EMBL/GenBank/DDBJ whole genome shotgun (WGS) entry which is preliminary data.</text>
</comment>
<name>A0A3S0Q4E9_9FLAO</name>
<sequence length="118" mass="13205">MSVEEIATLPHSVALIETAVPVFIGYTELVPAGNNKPLKINSLLDYELLLESKKENIQLKDVEGKGTTLVAPQAKFLMYYSFRCILRMVEARVIFFCRPVSFSRRSLIIITSAGIGNR</sequence>
<accession>A0A3S0Q4E9</accession>
<reference evidence="1 2" key="1">
    <citation type="submission" date="2018-12" db="EMBL/GenBank/DDBJ databases">
        <title>Draft Genome Sequence of Chryseobacterium arthrosphaerae strain ED882-96 Isolated from the Blood of a Patient with Liver Cirrhosis in Taiwan.</title>
        <authorList>
            <person name="Lin J.-N."/>
            <person name="Lai C.-H."/>
            <person name="Yang C.-H."/>
            <person name="Huang Y.-H."/>
        </authorList>
    </citation>
    <scope>NUCLEOTIDE SEQUENCE [LARGE SCALE GENOMIC DNA]</scope>
    <source>
        <strain evidence="1 2">ED882-96</strain>
    </source>
</reference>
<dbReference type="Proteomes" id="UP000276953">
    <property type="component" value="Unassembled WGS sequence"/>
</dbReference>
<dbReference type="AlphaFoldDB" id="A0A3S0Q4E9"/>
<protein>
    <submittedName>
        <fullName evidence="1">Uncharacterized protein</fullName>
    </submittedName>
</protein>
<evidence type="ECO:0000313" key="2">
    <source>
        <dbReference type="Proteomes" id="UP000276953"/>
    </source>
</evidence>
<dbReference type="EMBL" id="RYFC01000003">
    <property type="protein sequence ID" value="RTZ46170.1"/>
    <property type="molecule type" value="Genomic_DNA"/>
</dbReference>